<keyword evidence="1" id="KW-0175">Coiled coil</keyword>
<evidence type="ECO:0000256" key="1">
    <source>
        <dbReference type="SAM" id="Coils"/>
    </source>
</evidence>
<organism evidence="2 3">
    <name type="scientific">Thermomonospora umbrina</name>
    <dbReference type="NCBI Taxonomy" id="111806"/>
    <lineage>
        <taxon>Bacteria</taxon>
        <taxon>Bacillati</taxon>
        <taxon>Actinomycetota</taxon>
        <taxon>Actinomycetes</taxon>
        <taxon>Streptosporangiales</taxon>
        <taxon>Thermomonosporaceae</taxon>
        <taxon>Thermomonospora</taxon>
    </lineage>
</organism>
<protein>
    <submittedName>
        <fullName evidence="2">Uncharacterized protein</fullName>
    </submittedName>
</protein>
<accession>A0A3D9T2M8</accession>
<dbReference type="Proteomes" id="UP000256661">
    <property type="component" value="Unassembled WGS sequence"/>
</dbReference>
<proteinExistence type="predicted"/>
<sequence length="587" mass="64178">MVSLAHRAVLLARPPQFAGIEAPSVPDVVGRARLDDAAGEGAFRQVRQAVLAWLGGRKAVEATLSSGLHQLDERRTLAVANTYADDGTEAATRIQLNERNDSGFWSTTMTACTQTHGGLVISVELECADLAHGVHPQPPGLIRELLDVLPVCDGPSRLTRMPIAIHAEYVDYLRDVLMSPDRRMPVLVAAKPLAHHGTWERRWRDITRGAAGMASLYLLTDLAAVDAFRGLVYEYHRVAPGAVRTFLPEVDPAWRADGHRHRVLSFGRLSDRADHAWSNVVGSVQQMSRSAAVPPSLNEVTFPGIDSETAARARRHALDAAADTGTGEGDLRAEIAVLTGLLTEADTQISDLTAGRERLARQLAAAADAHRRSEDDLDLQVVEHMETLAELDQARAELKQLRSILHRRGRSHDAHPHLATPSPPAGFEELLDRIGDLPLIAFTAERRRALELDDTDARRAPVWAGKAWQALRALNSYAEHSTSPTGFPGDFYAFCHRPPIGAEPFPANKVAMDESDRVQNHPAWAKERMLPVPPVLDPTGVMLMTAHIKLESRGSISPRIYFVDNTAGPTGQIIIGFIGRHLTNTMT</sequence>
<keyword evidence="3" id="KW-1185">Reference proteome</keyword>
<evidence type="ECO:0000313" key="3">
    <source>
        <dbReference type="Proteomes" id="UP000256661"/>
    </source>
</evidence>
<gene>
    <name evidence="2" type="ORF">DFJ69_6169</name>
</gene>
<dbReference type="AlphaFoldDB" id="A0A3D9T2M8"/>
<dbReference type="EMBL" id="QTTT01000001">
    <property type="protein sequence ID" value="REF00614.1"/>
    <property type="molecule type" value="Genomic_DNA"/>
</dbReference>
<name>A0A3D9T2M8_9ACTN</name>
<evidence type="ECO:0000313" key="2">
    <source>
        <dbReference type="EMBL" id="REF00614.1"/>
    </source>
</evidence>
<reference evidence="2 3" key="1">
    <citation type="submission" date="2018-08" db="EMBL/GenBank/DDBJ databases">
        <title>Sequencing the genomes of 1000 actinobacteria strains.</title>
        <authorList>
            <person name="Klenk H.-P."/>
        </authorList>
    </citation>
    <scope>NUCLEOTIDE SEQUENCE [LARGE SCALE GENOMIC DNA]</scope>
    <source>
        <strain evidence="2 3">DSM 43927</strain>
    </source>
</reference>
<comment type="caution">
    <text evidence="2">The sequence shown here is derived from an EMBL/GenBank/DDBJ whole genome shotgun (WGS) entry which is preliminary data.</text>
</comment>
<feature type="coiled-coil region" evidence="1">
    <location>
        <begin position="356"/>
        <end position="408"/>
    </location>
</feature>